<evidence type="ECO:0000256" key="1">
    <source>
        <dbReference type="ARBA" id="ARBA00004123"/>
    </source>
</evidence>
<sequence length="564" mass="63338">MPGGWVGRPPLTSTGNSRLHEVRKQVLLVCPKIICLSLSLFLSPVLNHDNLRPTFLSLFPFTVSPFSPLLLLESPKKQKRKRERERNCAMSSTAEEFAGAGGFLYHVPQHSRREKLRFPTDDSPVATTISNPLLHQSNAAFLPSFYYNHNFDDCGPYQIQPQGFSLSLSPATIGPLGPFTGYAAVLNRSGFVEPARQLLEDICRLGRGEFAGVCGRDLTDDMTMESEVERLDAVEEENWKKVKLLSMLDEVYRRYRLYYQQVETVITSFETVGGLNTAAPYISFALKSMSKNFRSLKNLISNHLNNLGKINVKEGLGKGEFTGFGLIATGDHTCTQRRNSSLSFGQTQVWRPQRGLPERAVAVLRAWLFEHFLHPYPTDTDKQMLAKQTGLTRNQVSNWFINARVRLWKPMVEEIHNLEMHQIQKTVETDHNVQKPTFQASQPSSSSAATCSSNRAPENNFMQRTIQNQSYRPANIELAHVEEPYKFIFDNDFACHSQPVGVEIGGNSVVSLTLGLPEPLSVNVARRFGLEECSNAYVLGGFEGGQERHYGKEIGAHLLHDFVG</sequence>
<accession>A0ABD0VVV3</accession>
<keyword evidence="6" id="KW-0804">Transcription</keyword>
<dbReference type="InterPro" id="IPR006563">
    <property type="entry name" value="POX_dom"/>
</dbReference>
<feature type="region of interest" description="Disordered" evidence="9">
    <location>
        <begin position="436"/>
        <end position="456"/>
    </location>
</feature>
<dbReference type="AlphaFoldDB" id="A0ABD0VVV3"/>
<evidence type="ECO:0000256" key="5">
    <source>
        <dbReference type="ARBA" id="ARBA00023155"/>
    </source>
</evidence>
<evidence type="ECO:0000256" key="2">
    <source>
        <dbReference type="ARBA" id="ARBA00006454"/>
    </source>
</evidence>
<evidence type="ECO:0000259" key="10">
    <source>
        <dbReference type="PROSITE" id="PS50071"/>
    </source>
</evidence>
<keyword evidence="3" id="KW-0805">Transcription regulation</keyword>
<dbReference type="SUPFAM" id="SSF46689">
    <property type="entry name" value="Homeodomain-like"/>
    <property type="match status" value="1"/>
</dbReference>
<feature type="DNA-binding region" description="Homeobox" evidence="8">
    <location>
        <begin position="349"/>
        <end position="411"/>
    </location>
</feature>
<name>A0ABD0VVV3_DENTH</name>
<reference evidence="11 12" key="1">
    <citation type="journal article" date="2024" name="Plant Biotechnol. J.">
        <title>Dendrobium thyrsiflorum genome and its molecular insights into genes involved in important horticultural traits.</title>
        <authorList>
            <person name="Chen B."/>
            <person name="Wang J.Y."/>
            <person name="Zheng P.J."/>
            <person name="Li K.L."/>
            <person name="Liang Y.M."/>
            <person name="Chen X.F."/>
            <person name="Zhang C."/>
            <person name="Zhao X."/>
            <person name="He X."/>
            <person name="Zhang G.Q."/>
            <person name="Liu Z.J."/>
            <person name="Xu Q."/>
        </authorList>
    </citation>
    <scope>NUCLEOTIDE SEQUENCE [LARGE SCALE GENOMIC DNA]</scope>
    <source>
        <strain evidence="11">GZMU011</strain>
    </source>
</reference>
<evidence type="ECO:0000313" key="12">
    <source>
        <dbReference type="Proteomes" id="UP001552299"/>
    </source>
</evidence>
<gene>
    <name evidence="11" type="ORF">M5K25_001151</name>
</gene>
<feature type="domain" description="Homeobox" evidence="10">
    <location>
        <begin position="347"/>
        <end position="410"/>
    </location>
</feature>
<dbReference type="FunFam" id="1.10.10.60:FF:000117">
    <property type="entry name" value="BEL1-like homeodomain protein 9"/>
    <property type="match status" value="1"/>
</dbReference>
<organism evidence="11 12">
    <name type="scientific">Dendrobium thyrsiflorum</name>
    <name type="common">Pinecone-like raceme dendrobium</name>
    <name type="synonym">Orchid</name>
    <dbReference type="NCBI Taxonomy" id="117978"/>
    <lineage>
        <taxon>Eukaryota</taxon>
        <taxon>Viridiplantae</taxon>
        <taxon>Streptophyta</taxon>
        <taxon>Embryophyta</taxon>
        <taxon>Tracheophyta</taxon>
        <taxon>Spermatophyta</taxon>
        <taxon>Magnoliopsida</taxon>
        <taxon>Liliopsida</taxon>
        <taxon>Asparagales</taxon>
        <taxon>Orchidaceae</taxon>
        <taxon>Epidendroideae</taxon>
        <taxon>Malaxideae</taxon>
        <taxon>Dendrobiinae</taxon>
        <taxon>Dendrobium</taxon>
    </lineage>
</organism>
<dbReference type="SMART" id="SM00389">
    <property type="entry name" value="HOX"/>
    <property type="match status" value="1"/>
</dbReference>
<evidence type="ECO:0000256" key="4">
    <source>
        <dbReference type="ARBA" id="ARBA00023125"/>
    </source>
</evidence>
<dbReference type="EMBL" id="JANQDX010000001">
    <property type="protein sequence ID" value="KAL0929207.1"/>
    <property type="molecule type" value="Genomic_DNA"/>
</dbReference>
<dbReference type="InterPro" id="IPR009057">
    <property type="entry name" value="Homeodomain-like_sf"/>
</dbReference>
<keyword evidence="12" id="KW-1185">Reference proteome</keyword>
<dbReference type="Gene3D" id="1.10.10.60">
    <property type="entry name" value="Homeodomain-like"/>
    <property type="match status" value="1"/>
</dbReference>
<dbReference type="CDD" id="cd00086">
    <property type="entry name" value="homeodomain"/>
    <property type="match status" value="1"/>
</dbReference>
<feature type="compositionally biased region" description="Low complexity" evidence="9">
    <location>
        <begin position="440"/>
        <end position="456"/>
    </location>
</feature>
<protein>
    <recommendedName>
        <fullName evidence="10">Homeobox domain-containing protein</fullName>
    </recommendedName>
</protein>
<evidence type="ECO:0000256" key="3">
    <source>
        <dbReference type="ARBA" id="ARBA00023015"/>
    </source>
</evidence>
<keyword evidence="5 8" id="KW-0371">Homeobox</keyword>
<dbReference type="GO" id="GO:0005634">
    <property type="term" value="C:nucleus"/>
    <property type="evidence" value="ECO:0007669"/>
    <property type="project" value="UniProtKB-SubCell"/>
</dbReference>
<evidence type="ECO:0000256" key="7">
    <source>
        <dbReference type="ARBA" id="ARBA00023242"/>
    </source>
</evidence>
<keyword evidence="4 8" id="KW-0238">DNA-binding</keyword>
<dbReference type="SMART" id="SM00574">
    <property type="entry name" value="POX"/>
    <property type="match status" value="1"/>
</dbReference>
<dbReference type="PROSITE" id="PS50071">
    <property type="entry name" value="HOMEOBOX_2"/>
    <property type="match status" value="1"/>
</dbReference>
<dbReference type="Proteomes" id="UP001552299">
    <property type="component" value="Unassembled WGS sequence"/>
</dbReference>
<keyword evidence="7 8" id="KW-0539">Nucleus</keyword>
<evidence type="ECO:0000256" key="8">
    <source>
        <dbReference type="PROSITE-ProRule" id="PRU00108"/>
    </source>
</evidence>
<evidence type="ECO:0000313" key="11">
    <source>
        <dbReference type="EMBL" id="KAL0929207.1"/>
    </source>
</evidence>
<evidence type="ECO:0000256" key="9">
    <source>
        <dbReference type="SAM" id="MobiDB-lite"/>
    </source>
</evidence>
<dbReference type="InterPro" id="IPR008422">
    <property type="entry name" value="KN_HD"/>
</dbReference>
<dbReference type="PANTHER" id="PTHR11850">
    <property type="entry name" value="HOMEOBOX PROTEIN TRANSCRIPTION FACTORS"/>
    <property type="match status" value="1"/>
</dbReference>
<comment type="similarity">
    <text evidence="2">Belongs to the TALE/BELL homeobox family.</text>
</comment>
<evidence type="ECO:0000256" key="6">
    <source>
        <dbReference type="ARBA" id="ARBA00023163"/>
    </source>
</evidence>
<dbReference type="Pfam" id="PF05920">
    <property type="entry name" value="Homeobox_KN"/>
    <property type="match status" value="1"/>
</dbReference>
<proteinExistence type="inferred from homology"/>
<comment type="caution">
    <text evidence="11">The sequence shown here is derived from an EMBL/GenBank/DDBJ whole genome shotgun (WGS) entry which is preliminary data.</text>
</comment>
<dbReference type="GO" id="GO:0003677">
    <property type="term" value="F:DNA binding"/>
    <property type="evidence" value="ECO:0007669"/>
    <property type="project" value="UniProtKB-UniRule"/>
</dbReference>
<comment type="subcellular location">
    <subcellularLocation>
        <location evidence="1 8">Nucleus</location>
    </subcellularLocation>
</comment>
<dbReference type="InterPro" id="IPR050224">
    <property type="entry name" value="TALE_homeobox"/>
</dbReference>
<dbReference type="Pfam" id="PF07526">
    <property type="entry name" value="POX"/>
    <property type="match status" value="1"/>
</dbReference>
<dbReference type="InterPro" id="IPR001356">
    <property type="entry name" value="HD"/>
</dbReference>